<feature type="compositionally biased region" description="Pro residues" evidence="1">
    <location>
        <begin position="143"/>
        <end position="158"/>
    </location>
</feature>
<dbReference type="Pfam" id="PF09250">
    <property type="entry name" value="Prim-Pol"/>
    <property type="match status" value="1"/>
</dbReference>
<reference evidence="3 4" key="1">
    <citation type="submission" date="2018-10" db="EMBL/GenBank/DDBJ databases">
        <title>Isolation, diversity and antifungal activity of actinobacteria from wheat.</title>
        <authorList>
            <person name="Han C."/>
        </authorList>
    </citation>
    <scope>NUCLEOTIDE SEQUENCE [LARGE SCALE GENOMIC DNA]</scope>
    <source>
        <strain evidence="3 4">NEAU-YY642</strain>
    </source>
</reference>
<feature type="region of interest" description="Disordered" evidence="1">
    <location>
        <begin position="17"/>
        <end position="39"/>
    </location>
</feature>
<evidence type="ECO:0000256" key="1">
    <source>
        <dbReference type="SAM" id="MobiDB-lite"/>
    </source>
</evidence>
<dbReference type="InterPro" id="IPR015330">
    <property type="entry name" value="DNA_primase/pol_bifunc_N"/>
</dbReference>
<name>A0A3M2LQH1_9ACTN</name>
<proteinExistence type="predicted"/>
<accession>A0A3M2LQH1</accession>
<feature type="region of interest" description="Disordered" evidence="1">
    <location>
        <begin position="109"/>
        <end position="183"/>
    </location>
</feature>
<protein>
    <recommendedName>
        <fullName evidence="2">DNA primase/polymerase bifunctional N-terminal domain-containing protein</fullName>
    </recommendedName>
</protein>
<feature type="compositionally biased region" description="Pro residues" evidence="1">
    <location>
        <begin position="109"/>
        <end position="119"/>
    </location>
</feature>
<evidence type="ECO:0000313" key="3">
    <source>
        <dbReference type="EMBL" id="RMI39734.1"/>
    </source>
</evidence>
<sequence length="183" mass="18781">MTWQAIELADHGVAVTPLPAGGRVPEPGWHQRATTDPDTIRSWPAAANVGVVCRSSGEHGLVVLDLDGEAGERQLRGMCRAAGQRWPETLTVRTPHGWHLYLWARPAPPSPAPPAPARPSGPASTCAAPADAPAGTSSAPVPSSAPAPTPSTTPPGSPHCPTGSPNTSPARGRPGRRSIPSPP</sequence>
<dbReference type="SUPFAM" id="SSF56747">
    <property type="entry name" value="Prim-pol domain"/>
    <property type="match status" value="1"/>
</dbReference>
<feature type="compositionally biased region" description="Low complexity" evidence="1">
    <location>
        <begin position="120"/>
        <end position="142"/>
    </location>
</feature>
<dbReference type="EMBL" id="RFFJ01000068">
    <property type="protein sequence ID" value="RMI39734.1"/>
    <property type="molecule type" value="Genomic_DNA"/>
</dbReference>
<feature type="compositionally biased region" description="Low complexity" evidence="1">
    <location>
        <begin position="159"/>
        <end position="172"/>
    </location>
</feature>
<dbReference type="AlphaFoldDB" id="A0A3M2LQH1"/>
<evidence type="ECO:0000313" key="4">
    <source>
        <dbReference type="Proteomes" id="UP000278673"/>
    </source>
</evidence>
<dbReference type="Proteomes" id="UP000278673">
    <property type="component" value="Unassembled WGS sequence"/>
</dbReference>
<feature type="domain" description="DNA primase/polymerase bifunctional N-terminal" evidence="2">
    <location>
        <begin position="5"/>
        <end position="153"/>
    </location>
</feature>
<evidence type="ECO:0000259" key="2">
    <source>
        <dbReference type="SMART" id="SM00943"/>
    </source>
</evidence>
<gene>
    <name evidence="3" type="ORF">EBN88_14175</name>
</gene>
<keyword evidence="4" id="KW-1185">Reference proteome</keyword>
<organism evidence="3 4">
    <name type="scientific">Streptomyces triticirhizae</name>
    <dbReference type="NCBI Taxonomy" id="2483353"/>
    <lineage>
        <taxon>Bacteria</taxon>
        <taxon>Bacillati</taxon>
        <taxon>Actinomycetota</taxon>
        <taxon>Actinomycetes</taxon>
        <taxon>Kitasatosporales</taxon>
        <taxon>Streptomycetaceae</taxon>
        <taxon>Streptomyces</taxon>
    </lineage>
</organism>
<dbReference type="SMART" id="SM00943">
    <property type="entry name" value="Prim-Pol"/>
    <property type="match status" value="1"/>
</dbReference>
<comment type="caution">
    <text evidence="3">The sequence shown here is derived from an EMBL/GenBank/DDBJ whole genome shotgun (WGS) entry which is preliminary data.</text>
</comment>